<dbReference type="EMBL" id="CM042012">
    <property type="protein sequence ID" value="KAI3750296.1"/>
    <property type="molecule type" value="Genomic_DNA"/>
</dbReference>
<name>A0ACB9DVN7_CICIN</name>
<dbReference type="Proteomes" id="UP001055811">
    <property type="component" value="Linkage Group LG04"/>
</dbReference>
<comment type="caution">
    <text evidence="1">The sequence shown here is derived from an EMBL/GenBank/DDBJ whole genome shotgun (WGS) entry which is preliminary data.</text>
</comment>
<keyword evidence="2" id="KW-1185">Reference proteome</keyword>
<protein>
    <submittedName>
        <fullName evidence="1">Uncharacterized protein</fullName>
    </submittedName>
</protein>
<evidence type="ECO:0000313" key="2">
    <source>
        <dbReference type="Proteomes" id="UP001055811"/>
    </source>
</evidence>
<reference evidence="1 2" key="2">
    <citation type="journal article" date="2022" name="Mol. Ecol. Resour.">
        <title>The genomes of chicory, endive, great burdock and yacon provide insights into Asteraceae paleo-polyploidization history and plant inulin production.</title>
        <authorList>
            <person name="Fan W."/>
            <person name="Wang S."/>
            <person name="Wang H."/>
            <person name="Wang A."/>
            <person name="Jiang F."/>
            <person name="Liu H."/>
            <person name="Zhao H."/>
            <person name="Xu D."/>
            <person name="Zhang Y."/>
        </authorList>
    </citation>
    <scope>NUCLEOTIDE SEQUENCE [LARGE SCALE GENOMIC DNA]</scope>
    <source>
        <strain evidence="2">cv. Punajuju</strain>
        <tissue evidence="1">Leaves</tissue>
    </source>
</reference>
<accession>A0ACB9DVN7</accession>
<gene>
    <name evidence="1" type="ORF">L2E82_20930</name>
</gene>
<evidence type="ECO:0000313" key="1">
    <source>
        <dbReference type="EMBL" id="KAI3750296.1"/>
    </source>
</evidence>
<proteinExistence type="predicted"/>
<sequence length="165" mass="19155">MERLEDGNTLTGEVLEYMKLYYQEQDSNTWVVGPHHTPYLIIDDDDVETLTLADPTNNTNWQPPSNVGGGEEEQQAADEDAPPQQQQQQGWGDYGALQEQIDFLREDVVHIDDNVHALRMDFDDYVTAQQRHNREVERHNREVERMMQHVYHWTLGHPPPPPGPQ</sequence>
<organism evidence="1 2">
    <name type="scientific">Cichorium intybus</name>
    <name type="common">Chicory</name>
    <dbReference type="NCBI Taxonomy" id="13427"/>
    <lineage>
        <taxon>Eukaryota</taxon>
        <taxon>Viridiplantae</taxon>
        <taxon>Streptophyta</taxon>
        <taxon>Embryophyta</taxon>
        <taxon>Tracheophyta</taxon>
        <taxon>Spermatophyta</taxon>
        <taxon>Magnoliopsida</taxon>
        <taxon>eudicotyledons</taxon>
        <taxon>Gunneridae</taxon>
        <taxon>Pentapetalae</taxon>
        <taxon>asterids</taxon>
        <taxon>campanulids</taxon>
        <taxon>Asterales</taxon>
        <taxon>Asteraceae</taxon>
        <taxon>Cichorioideae</taxon>
        <taxon>Cichorieae</taxon>
        <taxon>Cichoriinae</taxon>
        <taxon>Cichorium</taxon>
    </lineage>
</organism>
<reference evidence="2" key="1">
    <citation type="journal article" date="2022" name="Mol. Ecol. Resour.">
        <title>The genomes of chicory, endive, great burdock and yacon provide insights into Asteraceae palaeo-polyploidization history and plant inulin production.</title>
        <authorList>
            <person name="Fan W."/>
            <person name="Wang S."/>
            <person name="Wang H."/>
            <person name="Wang A."/>
            <person name="Jiang F."/>
            <person name="Liu H."/>
            <person name="Zhao H."/>
            <person name="Xu D."/>
            <person name="Zhang Y."/>
        </authorList>
    </citation>
    <scope>NUCLEOTIDE SEQUENCE [LARGE SCALE GENOMIC DNA]</scope>
    <source>
        <strain evidence="2">cv. Punajuju</strain>
    </source>
</reference>